<dbReference type="OrthoDB" id="301040at2759"/>
<reference evidence="4" key="1">
    <citation type="submission" date="2017-02" db="UniProtKB">
        <authorList>
            <consortium name="WormBaseParasite"/>
        </authorList>
    </citation>
    <scope>IDENTIFICATION</scope>
</reference>
<evidence type="ECO:0000313" key="3">
    <source>
        <dbReference type="Proteomes" id="UP000274756"/>
    </source>
</evidence>
<evidence type="ECO:0000313" key="1">
    <source>
        <dbReference type="EMBL" id="VDN55453.1"/>
    </source>
</evidence>
<dbReference type="Gene3D" id="1.25.40.20">
    <property type="entry name" value="Ankyrin repeat-containing domain"/>
    <property type="match status" value="1"/>
</dbReference>
<evidence type="ECO:0000313" key="2">
    <source>
        <dbReference type="Proteomes" id="UP000038040"/>
    </source>
</evidence>
<dbReference type="Proteomes" id="UP000038040">
    <property type="component" value="Unplaced"/>
</dbReference>
<dbReference type="EMBL" id="UYYG01001152">
    <property type="protein sequence ID" value="VDN55453.1"/>
    <property type="molecule type" value="Genomic_DNA"/>
</dbReference>
<sequence length="449" mass="52064">MDIEQKVWCRNGPRLMERFFLRNISEVLEIGIFRRCNAVDDRYGVLYNCFRYANNVYPPKTSQKMVHTNMFIQHRLCFYCNLFCSQIYILVKLSDILFSYNSGKQLNLVSLLCDSSKLLLLNELDRLKSSVVETHICASNNLCFHINSHNFEVPFRWIWHHSILGKEHLENIFILRALKDAIIHNNVNVVLLILQFIDVKIDYDSLEKAIIHVDSILTKILLHHEAPLFSNEDGQMNDILLESVKKKSSAILEELLKFRRLNCYYTSKNVTSDAMLLLLAIKSSWLRGVILLLEYGVNVLAVNERGETALHILASTLSKDVFVVGQAVLRTRQFSPSFINVADHNGLVPLAIAYKKSNWIIARNESISLDVKRIFYIILVEKVGLQVTSWCIDELGESYVERKKRREYGECAKWNSKRLLCFNEYWMEVEVELVEDGGKEGGRRTFSRV</sequence>
<dbReference type="AlphaFoldDB" id="A0A0N4U2Y5"/>
<dbReference type="SUPFAM" id="SSF48403">
    <property type="entry name" value="Ankyrin repeat"/>
    <property type="match status" value="1"/>
</dbReference>
<dbReference type="STRING" id="318479.A0A0N4U2Y5"/>
<dbReference type="Proteomes" id="UP000274756">
    <property type="component" value="Unassembled WGS sequence"/>
</dbReference>
<protein>
    <submittedName>
        <fullName evidence="4">ANK_REP_REGION domain-containing protein</fullName>
    </submittedName>
</protein>
<organism evidence="2 4">
    <name type="scientific">Dracunculus medinensis</name>
    <name type="common">Guinea worm</name>
    <dbReference type="NCBI Taxonomy" id="318479"/>
    <lineage>
        <taxon>Eukaryota</taxon>
        <taxon>Metazoa</taxon>
        <taxon>Ecdysozoa</taxon>
        <taxon>Nematoda</taxon>
        <taxon>Chromadorea</taxon>
        <taxon>Rhabditida</taxon>
        <taxon>Spirurina</taxon>
        <taxon>Dracunculoidea</taxon>
        <taxon>Dracunculidae</taxon>
        <taxon>Dracunculus</taxon>
    </lineage>
</organism>
<reference evidence="1 3" key="2">
    <citation type="submission" date="2018-11" db="EMBL/GenBank/DDBJ databases">
        <authorList>
            <consortium name="Pathogen Informatics"/>
        </authorList>
    </citation>
    <scope>NUCLEOTIDE SEQUENCE [LARGE SCALE GENOMIC DNA]</scope>
</reference>
<keyword evidence="3" id="KW-1185">Reference proteome</keyword>
<evidence type="ECO:0000313" key="4">
    <source>
        <dbReference type="WBParaSite" id="DME_0000106601-mRNA-1"/>
    </source>
</evidence>
<dbReference type="InterPro" id="IPR036770">
    <property type="entry name" value="Ankyrin_rpt-contain_sf"/>
</dbReference>
<accession>A0A0N4U2Y5</accession>
<gene>
    <name evidence="1" type="ORF">DME_LOCUS5426</name>
</gene>
<name>A0A0N4U2Y5_DRAME</name>
<dbReference type="WBParaSite" id="DME_0000106601-mRNA-1">
    <property type="protein sequence ID" value="DME_0000106601-mRNA-1"/>
    <property type="gene ID" value="DME_0000106601"/>
</dbReference>
<proteinExistence type="predicted"/>